<evidence type="ECO:0000313" key="10">
    <source>
        <dbReference type="EMBL" id="QPQ55125.1"/>
    </source>
</evidence>
<comment type="pathway">
    <text evidence="1 7">Cell wall biogenesis; peptidoglycan biosynthesis.</text>
</comment>
<evidence type="ECO:0000256" key="7">
    <source>
        <dbReference type="PROSITE-ProRule" id="PRU01373"/>
    </source>
</evidence>
<dbReference type="PROSITE" id="PS52029">
    <property type="entry name" value="LD_TPASE"/>
    <property type="match status" value="1"/>
</dbReference>
<gene>
    <name evidence="10" type="ORF">IC614_00410</name>
</gene>
<keyword evidence="4 7" id="KW-0133">Cell shape</keyword>
<dbReference type="PANTHER" id="PTHR41533:SF2">
    <property type="entry name" value="BLR7131 PROTEIN"/>
    <property type="match status" value="1"/>
</dbReference>
<dbReference type="Gene3D" id="2.40.440.10">
    <property type="entry name" value="L,D-transpeptidase catalytic domain-like"/>
    <property type="match status" value="1"/>
</dbReference>
<dbReference type="GO" id="GO:0071555">
    <property type="term" value="P:cell wall organization"/>
    <property type="evidence" value="ECO:0007669"/>
    <property type="project" value="UniProtKB-UniRule"/>
</dbReference>
<evidence type="ECO:0000256" key="6">
    <source>
        <dbReference type="ARBA" id="ARBA00023316"/>
    </source>
</evidence>
<keyword evidence="8" id="KW-0732">Signal</keyword>
<accession>A0A7T2GJP9</accession>
<protein>
    <submittedName>
        <fullName evidence="10">L,D-transpeptidase family protein</fullName>
    </submittedName>
</protein>
<sequence>MKNSIRSLLATAALAGFAAPSLAQLQEGEKPTEEQVKAGEAPATRTFEGELAIRSLQNPVMAPLWTREAAQELLAYVEGVGQEGLTPADYAPDALRAALSGTDEMALRTAATDSFLRLSSDLALGHVRGKGRIDWHMQDPDLDGNKQYALMESAVRDNKVRATLDGLLPTHPQYAELKEVLAVTTDKAVADKARANLERWRWLPRDLGPRYVIVNVPAFTAAIVENGQVTARHRAVVGAVKTKTPQLSAVATGVIFNPWWEVPASITPEVRGKAGYVAVKAGNGVRYRQPPGPGNALGRMKVVMPNNYAIYLHDTPSKQYFSRAARALSHGCIRTQDALGFARKLLDNPEWSQEKINRTIASGKTAQAKTRVDTPVYIAYFTAAAAKDKGGIISYDDVYGRDKTVIAGLNDKAGNSMAAAASK</sequence>
<keyword evidence="6 7" id="KW-0961">Cell wall biogenesis/degradation</keyword>
<dbReference type="Proteomes" id="UP000594873">
    <property type="component" value="Chromosome"/>
</dbReference>
<keyword evidence="5 7" id="KW-0573">Peptidoglycan synthesis</keyword>
<dbReference type="PANTHER" id="PTHR41533">
    <property type="entry name" value="L,D-TRANSPEPTIDASE HI_1667-RELATED"/>
    <property type="match status" value="1"/>
</dbReference>
<dbReference type="SUPFAM" id="SSF141523">
    <property type="entry name" value="L,D-transpeptidase catalytic domain-like"/>
    <property type="match status" value="1"/>
</dbReference>
<dbReference type="InterPro" id="IPR052905">
    <property type="entry name" value="LD-transpeptidase_YkuD-like"/>
</dbReference>
<dbReference type="EMBL" id="CP065592">
    <property type="protein sequence ID" value="QPQ55125.1"/>
    <property type="molecule type" value="Genomic_DNA"/>
</dbReference>
<evidence type="ECO:0000256" key="1">
    <source>
        <dbReference type="ARBA" id="ARBA00004752"/>
    </source>
</evidence>
<reference evidence="10 11" key="1">
    <citation type="submission" date="2020-11" db="EMBL/GenBank/DDBJ databases">
        <title>Genome seq and assembly of Sphingosinicella sp.</title>
        <authorList>
            <person name="Chhetri G."/>
        </authorList>
    </citation>
    <scope>NUCLEOTIDE SEQUENCE [LARGE SCALE GENOMIC DNA]</scope>
    <source>
        <strain evidence="10 11">UDD2</strain>
    </source>
</reference>
<evidence type="ECO:0000313" key="11">
    <source>
        <dbReference type="Proteomes" id="UP000594873"/>
    </source>
</evidence>
<evidence type="ECO:0000259" key="9">
    <source>
        <dbReference type="PROSITE" id="PS52029"/>
    </source>
</evidence>
<dbReference type="GO" id="GO:0016740">
    <property type="term" value="F:transferase activity"/>
    <property type="evidence" value="ECO:0007669"/>
    <property type="project" value="UniProtKB-KW"/>
</dbReference>
<evidence type="ECO:0000256" key="3">
    <source>
        <dbReference type="ARBA" id="ARBA00022679"/>
    </source>
</evidence>
<feature type="chain" id="PRO_5032606399" evidence="8">
    <location>
        <begin position="24"/>
        <end position="423"/>
    </location>
</feature>
<organism evidence="10 11">
    <name type="scientific">Allosphingosinicella flava</name>
    <dbReference type="NCBI Taxonomy" id="2771430"/>
    <lineage>
        <taxon>Bacteria</taxon>
        <taxon>Pseudomonadati</taxon>
        <taxon>Pseudomonadota</taxon>
        <taxon>Alphaproteobacteria</taxon>
        <taxon>Sphingomonadales</taxon>
        <taxon>Sphingomonadaceae</taxon>
        <taxon>Allosphingosinicella</taxon>
    </lineage>
</organism>
<dbReference type="UniPathway" id="UPA00219"/>
<evidence type="ECO:0000256" key="8">
    <source>
        <dbReference type="SAM" id="SignalP"/>
    </source>
</evidence>
<dbReference type="GO" id="GO:0009252">
    <property type="term" value="P:peptidoglycan biosynthetic process"/>
    <property type="evidence" value="ECO:0007669"/>
    <property type="project" value="UniProtKB-UniPathway"/>
</dbReference>
<dbReference type="Pfam" id="PF20142">
    <property type="entry name" value="Scaffold"/>
    <property type="match status" value="1"/>
</dbReference>
<dbReference type="InterPro" id="IPR038063">
    <property type="entry name" value="Transpep_catalytic_dom"/>
</dbReference>
<dbReference type="GO" id="GO:0004180">
    <property type="term" value="F:carboxypeptidase activity"/>
    <property type="evidence" value="ECO:0007669"/>
    <property type="project" value="UniProtKB-ARBA"/>
</dbReference>
<keyword evidence="11" id="KW-1185">Reference proteome</keyword>
<feature type="signal peptide" evidence="8">
    <location>
        <begin position="1"/>
        <end position="23"/>
    </location>
</feature>
<feature type="domain" description="L,D-TPase catalytic" evidence="9">
    <location>
        <begin position="210"/>
        <end position="359"/>
    </location>
</feature>
<dbReference type="GO" id="GO:0008360">
    <property type="term" value="P:regulation of cell shape"/>
    <property type="evidence" value="ECO:0007669"/>
    <property type="project" value="UniProtKB-UniRule"/>
</dbReference>
<dbReference type="RefSeq" id="WP_200971801.1">
    <property type="nucleotide sequence ID" value="NZ_CP065592.1"/>
</dbReference>
<name>A0A7T2GJP9_9SPHN</name>
<dbReference type="InterPro" id="IPR045380">
    <property type="entry name" value="LD_TPept_scaffold_dom"/>
</dbReference>
<evidence type="ECO:0000256" key="5">
    <source>
        <dbReference type="ARBA" id="ARBA00022984"/>
    </source>
</evidence>
<feature type="active site" description="Proton donor/acceptor" evidence="7">
    <location>
        <position position="313"/>
    </location>
</feature>
<evidence type="ECO:0000256" key="4">
    <source>
        <dbReference type="ARBA" id="ARBA00022960"/>
    </source>
</evidence>
<dbReference type="KEGG" id="sflv:IC614_00410"/>
<dbReference type="Pfam" id="PF03734">
    <property type="entry name" value="YkuD"/>
    <property type="match status" value="1"/>
</dbReference>
<dbReference type="InterPro" id="IPR005490">
    <property type="entry name" value="LD_TPept_cat_dom"/>
</dbReference>
<feature type="active site" description="Nucleophile" evidence="7">
    <location>
        <position position="332"/>
    </location>
</feature>
<keyword evidence="3" id="KW-0808">Transferase</keyword>
<comment type="similarity">
    <text evidence="2">Belongs to the YkuD family.</text>
</comment>
<dbReference type="AlphaFoldDB" id="A0A7T2GJP9"/>
<evidence type="ECO:0000256" key="2">
    <source>
        <dbReference type="ARBA" id="ARBA00005992"/>
    </source>
</evidence>
<dbReference type="CDD" id="cd16913">
    <property type="entry name" value="YkuD_like"/>
    <property type="match status" value="1"/>
</dbReference>
<proteinExistence type="inferred from homology"/>